<feature type="domain" description="Potassium channel tetramerisation-type BTB" evidence="1">
    <location>
        <begin position="73"/>
        <end position="167"/>
    </location>
</feature>
<keyword evidence="3" id="KW-1185">Reference proteome</keyword>
<dbReference type="Proteomes" id="UP000266861">
    <property type="component" value="Unassembled WGS sequence"/>
</dbReference>
<dbReference type="EMBL" id="PQFF01000210">
    <property type="protein sequence ID" value="RHZ74104.1"/>
    <property type="molecule type" value="Genomic_DNA"/>
</dbReference>
<dbReference type="PANTHER" id="PTHR14499">
    <property type="entry name" value="POTASSIUM CHANNEL TETRAMERIZATION DOMAIN-CONTAINING"/>
    <property type="match status" value="1"/>
</dbReference>
<accession>A0A397ILP0</accession>
<dbReference type="Pfam" id="PF02214">
    <property type="entry name" value="BTB_2"/>
    <property type="match status" value="1"/>
</dbReference>
<evidence type="ECO:0000259" key="1">
    <source>
        <dbReference type="Pfam" id="PF02214"/>
    </source>
</evidence>
<dbReference type="AlphaFoldDB" id="A0A397ILP0"/>
<dbReference type="OrthoDB" id="2414723at2759"/>
<gene>
    <name evidence="2" type="ORF">Glove_227g13</name>
</gene>
<dbReference type="InterPro" id="IPR003131">
    <property type="entry name" value="T1-type_BTB"/>
</dbReference>
<name>A0A397ILP0_9GLOM</name>
<protein>
    <recommendedName>
        <fullName evidence="1">Potassium channel tetramerisation-type BTB domain-containing protein</fullName>
    </recommendedName>
</protein>
<proteinExistence type="predicted"/>
<dbReference type="Gene3D" id="3.30.710.10">
    <property type="entry name" value="Potassium Channel Kv1.1, Chain A"/>
    <property type="match status" value="1"/>
</dbReference>
<evidence type="ECO:0000313" key="3">
    <source>
        <dbReference type="Proteomes" id="UP000266861"/>
    </source>
</evidence>
<dbReference type="GO" id="GO:0051260">
    <property type="term" value="P:protein homooligomerization"/>
    <property type="evidence" value="ECO:0007669"/>
    <property type="project" value="InterPro"/>
</dbReference>
<dbReference type="SUPFAM" id="SSF54695">
    <property type="entry name" value="POZ domain"/>
    <property type="match status" value="1"/>
</dbReference>
<comment type="caution">
    <text evidence="2">The sequence shown here is derived from an EMBL/GenBank/DDBJ whole genome shotgun (WGS) entry which is preliminary data.</text>
</comment>
<reference evidence="2 3" key="1">
    <citation type="submission" date="2018-08" db="EMBL/GenBank/DDBJ databases">
        <title>Genome and evolution of the arbuscular mycorrhizal fungus Diversispora epigaea (formerly Glomus versiforme) and its bacterial endosymbionts.</title>
        <authorList>
            <person name="Sun X."/>
            <person name="Fei Z."/>
            <person name="Harrison M."/>
        </authorList>
    </citation>
    <scope>NUCLEOTIDE SEQUENCE [LARGE SCALE GENOMIC DNA]</scope>
    <source>
        <strain evidence="2 3">IT104</strain>
    </source>
</reference>
<dbReference type="STRING" id="1348612.A0A397ILP0"/>
<organism evidence="2 3">
    <name type="scientific">Diversispora epigaea</name>
    <dbReference type="NCBI Taxonomy" id="1348612"/>
    <lineage>
        <taxon>Eukaryota</taxon>
        <taxon>Fungi</taxon>
        <taxon>Fungi incertae sedis</taxon>
        <taxon>Mucoromycota</taxon>
        <taxon>Glomeromycotina</taxon>
        <taxon>Glomeromycetes</taxon>
        <taxon>Diversisporales</taxon>
        <taxon>Diversisporaceae</taxon>
        <taxon>Diversispora</taxon>
    </lineage>
</organism>
<evidence type="ECO:0000313" key="2">
    <source>
        <dbReference type="EMBL" id="RHZ74104.1"/>
    </source>
</evidence>
<dbReference type="CDD" id="cd18316">
    <property type="entry name" value="BTB_POZ_KCTD-like"/>
    <property type="match status" value="1"/>
</dbReference>
<sequence length="346" mass="39452">MIKNFISNFNIPTGSMTNLASSFTNSNECNHNNNNNNGDIDKYVDNNAPSNFNQLESDDNSIFADNYAAREKIVLNVGGIKYETYRSTLTSYPTTLLGSIFCYNDDENPFLDPAHENEFFIDRDGHLFHYIMQFYRTGKVPTLDQAIGLIPITGSELEDELEYFKIPTYPPSQFSATTLSPNQLSLRHKMIASEIDSFTKVLTDALLTISSQFKRDFFFKRQFIIRFDITFHHNDRITDFNIMPSINNTLKQQLFKNFESFAMLGYAILDRFSEEIGRYMTTTVQGCTWECNKVEDFGWTSSHQSYKIRIGVENSFEHDDVVGNCCLAAVGSESGIISPSDSISKE</sequence>
<dbReference type="PANTHER" id="PTHR14499:SF136">
    <property type="entry name" value="GH08630P"/>
    <property type="match status" value="1"/>
</dbReference>
<dbReference type="InterPro" id="IPR011333">
    <property type="entry name" value="SKP1/BTB/POZ_sf"/>
</dbReference>